<evidence type="ECO:0000259" key="16">
    <source>
        <dbReference type="PROSITE" id="PS50885"/>
    </source>
</evidence>
<comment type="subcellular location">
    <subcellularLocation>
        <location evidence="2 14">Cell inner membrane</location>
    </subcellularLocation>
</comment>
<evidence type="ECO:0000256" key="13">
    <source>
        <dbReference type="ARBA" id="ARBA00023136"/>
    </source>
</evidence>
<organism evidence="17 18">
    <name type="scientific">Cupriavidus gilardii J11</name>
    <dbReference type="NCBI Taxonomy" id="936133"/>
    <lineage>
        <taxon>Bacteria</taxon>
        <taxon>Pseudomonadati</taxon>
        <taxon>Pseudomonadota</taxon>
        <taxon>Betaproteobacteria</taxon>
        <taxon>Burkholderiales</taxon>
        <taxon>Burkholderiaceae</taxon>
        <taxon>Cupriavidus</taxon>
    </lineage>
</organism>
<dbReference type="Gene3D" id="3.30.565.10">
    <property type="entry name" value="Histidine kinase-like ATPase, C-terminal domain"/>
    <property type="match status" value="1"/>
</dbReference>
<dbReference type="EMBL" id="VLJN01000066">
    <property type="protein sequence ID" value="TWG79052.1"/>
    <property type="molecule type" value="Genomic_DNA"/>
</dbReference>
<keyword evidence="7 14" id="KW-0812">Transmembrane</keyword>
<keyword evidence="4 14" id="KW-0997">Cell inner membrane</keyword>
<dbReference type="PROSITE" id="PS50109">
    <property type="entry name" value="HIS_KIN"/>
    <property type="match status" value="1"/>
</dbReference>
<feature type="transmembrane region" description="Helical" evidence="14">
    <location>
        <begin position="155"/>
        <end position="176"/>
    </location>
</feature>
<dbReference type="CDD" id="cd00075">
    <property type="entry name" value="HATPase"/>
    <property type="match status" value="1"/>
</dbReference>
<reference evidence="17 18" key="1">
    <citation type="submission" date="2019-07" db="EMBL/GenBank/DDBJ databases">
        <title>Genome sequencing of lignin-degrading bacterial isolates.</title>
        <authorList>
            <person name="Gladden J."/>
        </authorList>
    </citation>
    <scope>NUCLEOTIDE SEQUENCE [LARGE SCALE GENOMIC DNA]</scope>
    <source>
        <strain evidence="17 18">J11</strain>
    </source>
</reference>
<proteinExistence type="predicted"/>
<keyword evidence="5" id="KW-0597">Phosphoprotein</keyword>
<name>A0A562B1D7_9BURK</name>
<dbReference type="PANTHER" id="PTHR45436:SF9">
    <property type="entry name" value="SENSOR PROTEIN"/>
    <property type="match status" value="1"/>
</dbReference>
<dbReference type="PRINTS" id="PR00344">
    <property type="entry name" value="BCTRLSENSOR"/>
</dbReference>
<dbReference type="SMART" id="SM00388">
    <property type="entry name" value="HisKA"/>
    <property type="match status" value="1"/>
</dbReference>
<dbReference type="InterPro" id="IPR050428">
    <property type="entry name" value="TCS_sensor_his_kinase"/>
</dbReference>
<evidence type="ECO:0000256" key="12">
    <source>
        <dbReference type="ARBA" id="ARBA00023012"/>
    </source>
</evidence>
<dbReference type="Pfam" id="PF02518">
    <property type="entry name" value="HATPase_c"/>
    <property type="match status" value="1"/>
</dbReference>
<keyword evidence="18" id="KW-1185">Reference proteome</keyword>
<feature type="domain" description="Histidine kinase" evidence="15">
    <location>
        <begin position="240"/>
        <end position="453"/>
    </location>
</feature>
<dbReference type="GO" id="GO:0005524">
    <property type="term" value="F:ATP binding"/>
    <property type="evidence" value="ECO:0007669"/>
    <property type="project" value="UniProtKB-KW"/>
</dbReference>
<dbReference type="InterPro" id="IPR005467">
    <property type="entry name" value="His_kinase_dom"/>
</dbReference>
<comment type="caution">
    <text evidence="17">The sequence shown here is derived from an EMBL/GenBank/DDBJ whole genome shotgun (WGS) entry which is preliminary data.</text>
</comment>
<evidence type="ECO:0000256" key="9">
    <source>
        <dbReference type="ARBA" id="ARBA00022777"/>
    </source>
</evidence>
<dbReference type="InterPro" id="IPR003661">
    <property type="entry name" value="HisK_dim/P_dom"/>
</dbReference>
<evidence type="ECO:0000313" key="18">
    <source>
        <dbReference type="Proteomes" id="UP000318141"/>
    </source>
</evidence>
<dbReference type="Gene3D" id="1.10.287.130">
    <property type="match status" value="1"/>
</dbReference>
<evidence type="ECO:0000256" key="14">
    <source>
        <dbReference type="RuleBase" id="RU364088"/>
    </source>
</evidence>
<evidence type="ECO:0000256" key="6">
    <source>
        <dbReference type="ARBA" id="ARBA00022679"/>
    </source>
</evidence>
<dbReference type="PROSITE" id="PS50885">
    <property type="entry name" value="HAMP"/>
    <property type="match status" value="1"/>
</dbReference>
<keyword evidence="6 14" id="KW-0808">Transferase</keyword>
<dbReference type="InterPro" id="IPR004358">
    <property type="entry name" value="Sig_transdc_His_kin-like_C"/>
</dbReference>
<evidence type="ECO:0000256" key="8">
    <source>
        <dbReference type="ARBA" id="ARBA00022741"/>
    </source>
</evidence>
<protein>
    <recommendedName>
        <fullName evidence="14">Sensor protein</fullName>
        <ecNumber evidence="14">2.7.13.3</ecNumber>
    </recommendedName>
</protein>
<dbReference type="GO" id="GO:0005886">
    <property type="term" value="C:plasma membrane"/>
    <property type="evidence" value="ECO:0007669"/>
    <property type="project" value="UniProtKB-SubCell"/>
</dbReference>
<dbReference type="CDD" id="cd00082">
    <property type="entry name" value="HisKA"/>
    <property type="match status" value="1"/>
</dbReference>
<evidence type="ECO:0000256" key="7">
    <source>
        <dbReference type="ARBA" id="ARBA00022692"/>
    </source>
</evidence>
<dbReference type="EC" id="2.7.13.3" evidence="14"/>
<evidence type="ECO:0000256" key="2">
    <source>
        <dbReference type="ARBA" id="ARBA00004533"/>
    </source>
</evidence>
<dbReference type="SMART" id="SM00387">
    <property type="entry name" value="HATPase_c"/>
    <property type="match status" value="1"/>
</dbReference>
<feature type="domain" description="HAMP" evidence="16">
    <location>
        <begin position="180"/>
        <end position="232"/>
    </location>
</feature>
<keyword evidence="12 14" id="KW-0902">Two-component regulatory system</keyword>
<evidence type="ECO:0000256" key="5">
    <source>
        <dbReference type="ARBA" id="ARBA00022553"/>
    </source>
</evidence>
<dbReference type="SUPFAM" id="SSF55874">
    <property type="entry name" value="ATPase domain of HSP90 chaperone/DNA topoisomerase II/histidine kinase"/>
    <property type="match status" value="1"/>
</dbReference>
<dbReference type="Pfam" id="PF00512">
    <property type="entry name" value="HisKA"/>
    <property type="match status" value="1"/>
</dbReference>
<evidence type="ECO:0000256" key="4">
    <source>
        <dbReference type="ARBA" id="ARBA00022519"/>
    </source>
</evidence>
<dbReference type="InterPro" id="IPR006290">
    <property type="entry name" value="CztS_silS_copS"/>
</dbReference>
<dbReference type="PANTHER" id="PTHR45436">
    <property type="entry name" value="SENSOR HISTIDINE KINASE YKOH"/>
    <property type="match status" value="1"/>
</dbReference>
<dbReference type="InterPro" id="IPR003660">
    <property type="entry name" value="HAMP_dom"/>
</dbReference>
<keyword evidence="10 14" id="KW-0067">ATP-binding</keyword>
<keyword evidence="11 14" id="KW-1133">Transmembrane helix</keyword>
<dbReference type="NCBIfam" id="TIGR01386">
    <property type="entry name" value="cztS_silS_copS"/>
    <property type="match status" value="1"/>
</dbReference>
<evidence type="ECO:0000313" key="17">
    <source>
        <dbReference type="EMBL" id="TWG79052.1"/>
    </source>
</evidence>
<dbReference type="InterPro" id="IPR036890">
    <property type="entry name" value="HATPase_C_sf"/>
</dbReference>
<evidence type="ECO:0000256" key="1">
    <source>
        <dbReference type="ARBA" id="ARBA00000085"/>
    </source>
</evidence>
<gene>
    <name evidence="17" type="ORF">L602_000800001210</name>
</gene>
<dbReference type="SUPFAM" id="SSF47384">
    <property type="entry name" value="Homodimeric domain of signal transducing histidine kinase"/>
    <property type="match status" value="1"/>
</dbReference>
<dbReference type="GO" id="GO:0000155">
    <property type="term" value="F:phosphorelay sensor kinase activity"/>
    <property type="evidence" value="ECO:0007669"/>
    <property type="project" value="InterPro"/>
</dbReference>
<evidence type="ECO:0000259" key="15">
    <source>
        <dbReference type="PROSITE" id="PS50109"/>
    </source>
</evidence>
<sequence length="471" mass="51329">MSRRSIATRLAAMFALAAALVFSVTGFVMYSVQCVELEKRQMEELQARFDLIGPKAAQYGSQPLWERFGAVLAGMTPEDDSLRYFADTPDPRFRFGRPFPHDAVATPRARDVWTVQFDDRSFLMLKRIIPALGERPALALVVAVDQAPFYKTSRVLGVTLIACSVLGVLAVALLGWRIAKAGLAPIEALSRHAGELNPRKLERLPDTDLPAELSGLVLAFNGALDKLERAYVQLSAFNADVAHELRTPLGNVIGQTQVALSRSRSARELEDILQSNLEDLERLSRIVVDMLFLAQSDRGALARDLVDVSVAHEVRRSADFLDMLFEDAGATLEVIGDARARVNAPLLQRAITNLLGNALQHGRHGRPVRVEIGDDPGVVTIAVRNEADALSSAQMDRLFDRFYRVDSARAHSRENHGLGLAIVKAIATMHGGTVFARQSRGAVCIGLTLPALPQPEPAADNLPPLTQAATA</sequence>
<comment type="catalytic activity">
    <reaction evidence="1 14">
        <text>ATP + protein L-histidine = ADP + protein N-phospho-L-histidine.</text>
        <dbReference type="EC" id="2.7.13.3"/>
    </reaction>
</comment>
<dbReference type="Proteomes" id="UP000318141">
    <property type="component" value="Unassembled WGS sequence"/>
</dbReference>
<keyword evidence="3 14" id="KW-1003">Cell membrane</keyword>
<dbReference type="AlphaFoldDB" id="A0A562B1D7"/>
<evidence type="ECO:0000256" key="10">
    <source>
        <dbReference type="ARBA" id="ARBA00022840"/>
    </source>
</evidence>
<keyword evidence="13 14" id="KW-0472">Membrane</keyword>
<accession>A0A562B1D7</accession>
<evidence type="ECO:0000256" key="11">
    <source>
        <dbReference type="ARBA" id="ARBA00022989"/>
    </source>
</evidence>
<keyword evidence="9 14" id="KW-0418">Kinase</keyword>
<dbReference type="InterPro" id="IPR036097">
    <property type="entry name" value="HisK_dim/P_sf"/>
</dbReference>
<dbReference type="InterPro" id="IPR003594">
    <property type="entry name" value="HATPase_dom"/>
</dbReference>
<evidence type="ECO:0000256" key="3">
    <source>
        <dbReference type="ARBA" id="ARBA00022475"/>
    </source>
</evidence>
<comment type="function">
    <text evidence="14">Member of a two-component regulatory system.</text>
</comment>
<keyword evidence="8 14" id="KW-0547">Nucleotide-binding</keyword>